<dbReference type="PANTHER" id="PTHR34293">
    <property type="entry name" value="HTH-TYPE TRANSCRIPTIONAL REGULATOR TRMBL2"/>
    <property type="match status" value="1"/>
</dbReference>
<dbReference type="Pfam" id="PF01978">
    <property type="entry name" value="TrmB"/>
    <property type="match status" value="1"/>
</dbReference>
<gene>
    <name evidence="2" type="ORF">A2936_00970</name>
</gene>
<evidence type="ECO:0000313" key="2">
    <source>
        <dbReference type="EMBL" id="OGL81156.1"/>
    </source>
</evidence>
<name>A0A1F7USD3_9BACT</name>
<comment type="caution">
    <text evidence="2">The sequence shown here is derived from an EMBL/GenBank/DDBJ whole genome shotgun (WGS) entry which is preliminary data.</text>
</comment>
<dbReference type="Proteomes" id="UP000176846">
    <property type="component" value="Unassembled WGS sequence"/>
</dbReference>
<organism evidence="2 3">
    <name type="scientific">Candidatus Uhrbacteria bacterium RIFCSPLOWO2_01_FULL_47_25</name>
    <dbReference type="NCBI Taxonomy" id="1802402"/>
    <lineage>
        <taxon>Bacteria</taxon>
        <taxon>Candidatus Uhriibacteriota</taxon>
    </lineage>
</organism>
<dbReference type="PANTHER" id="PTHR34293:SF1">
    <property type="entry name" value="HTH-TYPE TRANSCRIPTIONAL REGULATOR TRMBL2"/>
    <property type="match status" value="1"/>
</dbReference>
<dbReference type="InterPro" id="IPR051797">
    <property type="entry name" value="TrmB-like"/>
</dbReference>
<dbReference type="SUPFAM" id="SSF46785">
    <property type="entry name" value="Winged helix' DNA-binding domain"/>
    <property type="match status" value="1"/>
</dbReference>
<dbReference type="EMBL" id="MGEK01000033">
    <property type="protein sequence ID" value="OGL81156.1"/>
    <property type="molecule type" value="Genomic_DNA"/>
</dbReference>
<proteinExistence type="predicted"/>
<evidence type="ECO:0000313" key="3">
    <source>
        <dbReference type="Proteomes" id="UP000176846"/>
    </source>
</evidence>
<dbReference type="AlphaFoldDB" id="A0A1F7USD3"/>
<accession>A0A1F7USD3</accession>
<reference evidence="2 3" key="1">
    <citation type="journal article" date="2016" name="Nat. Commun.">
        <title>Thousands of microbial genomes shed light on interconnected biogeochemical processes in an aquifer system.</title>
        <authorList>
            <person name="Anantharaman K."/>
            <person name="Brown C.T."/>
            <person name="Hug L.A."/>
            <person name="Sharon I."/>
            <person name="Castelle C.J."/>
            <person name="Probst A.J."/>
            <person name="Thomas B.C."/>
            <person name="Singh A."/>
            <person name="Wilkins M.J."/>
            <person name="Karaoz U."/>
            <person name="Brodie E.L."/>
            <person name="Williams K.H."/>
            <person name="Hubbard S.S."/>
            <person name="Banfield J.F."/>
        </authorList>
    </citation>
    <scope>NUCLEOTIDE SEQUENCE [LARGE SCALE GENOMIC DNA]</scope>
</reference>
<dbReference type="InterPro" id="IPR002831">
    <property type="entry name" value="Tscrpt_reg_TrmB_N"/>
</dbReference>
<dbReference type="Gene3D" id="1.10.10.10">
    <property type="entry name" value="Winged helix-like DNA-binding domain superfamily/Winged helix DNA-binding domain"/>
    <property type="match status" value="1"/>
</dbReference>
<feature type="domain" description="Transcription regulator TrmB N-terminal" evidence="1">
    <location>
        <begin position="11"/>
        <end position="78"/>
    </location>
</feature>
<dbReference type="InterPro" id="IPR036390">
    <property type="entry name" value="WH_DNA-bd_sf"/>
</dbReference>
<sequence length="252" mass="28993">MDKEEAVKNQLKELGLSRSEVVVYLYLLQKGLSTPTKAAFGTGIARTNCYHLLQGLKDKGLIAEQLNRKRSAYLARDPQAFRRSLERRREVIERLLPDLENLYTSQKYKPALHFYDGFEEVKELYLLPFSSNTTAMIGLGSTAKLDKLDSKFHDHWYAQCKKHKIILKDILTYTSGEKAAMAAKNIQGDLYDYRLLPDDYKNFPTDMLVWSDRVAIFALQEPIFGALIVSPLIAETFRIMFDVMWKALPPMD</sequence>
<dbReference type="InterPro" id="IPR036388">
    <property type="entry name" value="WH-like_DNA-bd_sf"/>
</dbReference>
<protein>
    <recommendedName>
        <fullName evidence="1">Transcription regulator TrmB N-terminal domain-containing protein</fullName>
    </recommendedName>
</protein>
<evidence type="ECO:0000259" key="1">
    <source>
        <dbReference type="Pfam" id="PF01978"/>
    </source>
</evidence>